<dbReference type="Proteomes" id="UP000887579">
    <property type="component" value="Unplaced"/>
</dbReference>
<sequence length="402" mass="45308">PEELQELIEKHEEDASPPSEVSETNTIDEFEKLEEEAALIESNDAEGDEVSGDADDEISLATPRIDDGEKKHGIEEELVDGESVVEFNDGIDPGDENLNDAENNVETESLKSHQGSETQKIEIFGTQEKMYDDETERSQAEAPTFDNASDNEINDGGVLANFKTDKDIEDQFVADEDENISRPKINTSNNETDENEEETSKPEIIAQNDKKKYDDETERSQAEAPTFDNGSDNEINDGGVLANFKTDKDIEDQFVGDEDENISASEINTSNNETDKSEAETPKPEIIAQNDNKEMLEKTLDEIKGENKDEPDGAEDENISQNETARSNFSEKREENQKINEQEKTIIEFWHLATALASLLRLKVPEEGEIVDEHERRKTTLDKILEEMQKLLIQFRNDDALN</sequence>
<evidence type="ECO:0000313" key="1">
    <source>
        <dbReference type="Proteomes" id="UP000887579"/>
    </source>
</evidence>
<protein>
    <submittedName>
        <fullName evidence="2">Uncharacterized protein</fullName>
    </submittedName>
</protein>
<reference evidence="2" key="1">
    <citation type="submission" date="2022-11" db="UniProtKB">
        <authorList>
            <consortium name="WormBaseParasite"/>
        </authorList>
    </citation>
    <scope>IDENTIFICATION</scope>
</reference>
<accession>A0AC34FQX5</accession>
<organism evidence="1 2">
    <name type="scientific">Panagrolaimus sp. ES5</name>
    <dbReference type="NCBI Taxonomy" id="591445"/>
    <lineage>
        <taxon>Eukaryota</taxon>
        <taxon>Metazoa</taxon>
        <taxon>Ecdysozoa</taxon>
        <taxon>Nematoda</taxon>
        <taxon>Chromadorea</taxon>
        <taxon>Rhabditida</taxon>
        <taxon>Tylenchina</taxon>
        <taxon>Panagrolaimomorpha</taxon>
        <taxon>Panagrolaimoidea</taxon>
        <taxon>Panagrolaimidae</taxon>
        <taxon>Panagrolaimus</taxon>
    </lineage>
</organism>
<evidence type="ECO:0000313" key="2">
    <source>
        <dbReference type="WBParaSite" id="ES5_v2.g19826.t1"/>
    </source>
</evidence>
<dbReference type="WBParaSite" id="ES5_v2.g19826.t1">
    <property type="protein sequence ID" value="ES5_v2.g19826.t1"/>
    <property type="gene ID" value="ES5_v2.g19826"/>
</dbReference>
<name>A0AC34FQX5_9BILA</name>
<proteinExistence type="predicted"/>